<evidence type="ECO:0000313" key="10">
    <source>
        <dbReference type="Proteomes" id="UP000469724"/>
    </source>
</evidence>
<comment type="subcellular location">
    <subcellularLocation>
        <location evidence="1">Cell envelope</location>
    </subcellularLocation>
</comment>
<comment type="caution">
    <text evidence="9">The sequence shown here is derived from an EMBL/GenBank/DDBJ whole genome shotgun (WGS) entry which is preliminary data.</text>
</comment>
<feature type="signal peptide" evidence="4">
    <location>
        <begin position="1"/>
        <end position="26"/>
    </location>
</feature>
<keyword evidence="3" id="KW-0175">Coiled coil</keyword>
<dbReference type="SUPFAM" id="SSF111369">
    <property type="entry name" value="HlyD-like secretion proteins"/>
    <property type="match status" value="1"/>
</dbReference>
<dbReference type="GO" id="GO:0022857">
    <property type="term" value="F:transmembrane transporter activity"/>
    <property type="evidence" value="ECO:0007669"/>
    <property type="project" value="InterPro"/>
</dbReference>
<evidence type="ECO:0000256" key="1">
    <source>
        <dbReference type="ARBA" id="ARBA00004196"/>
    </source>
</evidence>
<dbReference type="InterPro" id="IPR006143">
    <property type="entry name" value="RND_pump_MFP"/>
</dbReference>
<reference evidence="9 10" key="1">
    <citation type="submission" date="2020-02" db="EMBL/GenBank/DDBJ databases">
        <title>Comparative genomics of sulfur disproportionating microorganisms.</title>
        <authorList>
            <person name="Ward L.M."/>
            <person name="Bertran E."/>
            <person name="Johnston D.T."/>
        </authorList>
    </citation>
    <scope>NUCLEOTIDE SEQUENCE [LARGE SCALE GENOMIC DNA]</scope>
    <source>
        <strain evidence="9 10">DSM 3696</strain>
    </source>
</reference>
<keyword evidence="4" id="KW-0732">Signal</keyword>
<gene>
    <name evidence="9" type="ORF">G3N56_01760</name>
</gene>
<dbReference type="Pfam" id="PF25876">
    <property type="entry name" value="HH_MFP_RND"/>
    <property type="match status" value="1"/>
</dbReference>
<dbReference type="RefSeq" id="WP_163300526.1">
    <property type="nucleotide sequence ID" value="NZ_JAAGRQ010000005.1"/>
</dbReference>
<dbReference type="PANTHER" id="PTHR30158">
    <property type="entry name" value="ACRA/E-RELATED COMPONENT OF DRUG EFFLUX TRANSPORTER"/>
    <property type="match status" value="1"/>
</dbReference>
<comment type="similarity">
    <text evidence="2">Belongs to the membrane fusion protein (MFP) (TC 8.A.1) family.</text>
</comment>
<dbReference type="InterPro" id="IPR058627">
    <property type="entry name" value="MdtA-like_C"/>
</dbReference>
<name>A0A7K3NGZ4_9BACT</name>
<evidence type="ECO:0000259" key="8">
    <source>
        <dbReference type="Pfam" id="PF25967"/>
    </source>
</evidence>
<feature type="domain" description="Multidrug resistance protein MdtA-like alpha-helical hairpin" evidence="5">
    <location>
        <begin position="111"/>
        <end position="180"/>
    </location>
</feature>
<protein>
    <submittedName>
        <fullName evidence="9">Efflux RND transporter periplasmic adaptor subunit</fullName>
    </submittedName>
</protein>
<organism evidence="9 10">
    <name type="scientific">Desulfolutivibrio sulfodismutans</name>
    <dbReference type="NCBI Taxonomy" id="63561"/>
    <lineage>
        <taxon>Bacteria</taxon>
        <taxon>Pseudomonadati</taxon>
        <taxon>Thermodesulfobacteriota</taxon>
        <taxon>Desulfovibrionia</taxon>
        <taxon>Desulfovibrionales</taxon>
        <taxon>Desulfovibrionaceae</taxon>
        <taxon>Desulfolutivibrio</taxon>
    </lineage>
</organism>
<dbReference type="Pfam" id="PF25967">
    <property type="entry name" value="RND-MFP_C"/>
    <property type="match status" value="1"/>
</dbReference>
<sequence>MPQRPLFFFRNIIFLFSCTLALWACGGDEDAKKAAAPEKAPPAVSVRTMLPASRDVPVYGEFVGRTDAKETVEIRARVEGFLKARLFEEGSLVKTGDVLFEIESRQYDESLKRAQADLDRQQALLAKAATDLSRFEALYKQQAISRDEYDTKVTSQKDLAAQADRAKAELETARRDLSYTKVVAPISGRIGKSLVKPGTLVGKGENTLLAEISSTDPIYVDFNISEREYLGLIKDMVEDQKQGKSAEKAKLTLILADDSVYSHTGQAEMADRAVDAKTGTLPVRASFPNPDGILKPGQFAKVRALVDTLAGALCVPRSAVVDVQGVKTLYVVGPDGAVEAKSVTLGPVAEDMVAVSKGLAPTDAVIVEGLQKIRPGIKVSVQAEAQAAGQPAAAKPAGN</sequence>
<accession>A0A7K3NGZ4</accession>
<dbReference type="Gene3D" id="2.40.50.100">
    <property type="match status" value="1"/>
</dbReference>
<dbReference type="GO" id="GO:0030313">
    <property type="term" value="C:cell envelope"/>
    <property type="evidence" value="ECO:0007669"/>
    <property type="project" value="UniProtKB-SubCell"/>
</dbReference>
<feature type="domain" description="Multidrug resistance protein MdtA-like beta-barrel" evidence="7">
    <location>
        <begin position="217"/>
        <end position="307"/>
    </location>
</feature>
<proteinExistence type="inferred from homology"/>
<dbReference type="AlphaFoldDB" id="A0A7K3NGZ4"/>
<dbReference type="EMBL" id="JAAGRQ010000005">
    <property type="protein sequence ID" value="NDY55470.1"/>
    <property type="molecule type" value="Genomic_DNA"/>
</dbReference>
<dbReference type="Proteomes" id="UP000469724">
    <property type="component" value="Unassembled WGS sequence"/>
</dbReference>
<evidence type="ECO:0000256" key="2">
    <source>
        <dbReference type="ARBA" id="ARBA00009477"/>
    </source>
</evidence>
<feature type="domain" description="Multidrug resistance protein MdtA-like barrel-sandwich hybrid" evidence="6">
    <location>
        <begin position="70"/>
        <end position="209"/>
    </location>
</feature>
<dbReference type="Pfam" id="PF25917">
    <property type="entry name" value="BSH_RND"/>
    <property type="match status" value="1"/>
</dbReference>
<dbReference type="GO" id="GO:0046677">
    <property type="term" value="P:response to antibiotic"/>
    <property type="evidence" value="ECO:0007669"/>
    <property type="project" value="TreeGrafter"/>
</dbReference>
<evidence type="ECO:0000259" key="7">
    <source>
        <dbReference type="Pfam" id="PF25944"/>
    </source>
</evidence>
<feature type="chain" id="PRO_5029762329" evidence="4">
    <location>
        <begin position="27"/>
        <end position="399"/>
    </location>
</feature>
<evidence type="ECO:0000313" key="9">
    <source>
        <dbReference type="EMBL" id="NDY55470.1"/>
    </source>
</evidence>
<dbReference type="InterPro" id="IPR058625">
    <property type="entry name" value="MdtA-like_BSH"/>
</dbReference>
<evidence type="ECO:0000256" key="4">
    <source>
        <dbReference type="SAM" id="SignalP"/>
    </source>
</evidence>
<dbReference type="InterPro" id="IPR058626">
    <property type="entry name" value="MdtA-like_b-barrel"/>
</dbReference>
<dbReference type="Gene3D" id="1.10.287.470">
    <property type="entry name" value="Helix hairpin bin"/>
    <property type="match status" value="1"/>
</dbReference>
<keyword evidence="10" id="KW-1185">Reference proteome</keyword>
<feature type="coiled-coil region" evidence="3">
    <location>
        <begin position="104"/>
        <end position="131"/>
    </location>
</feature>
<dbReference type="GO" id="GO:0005886">
    <property type="term" value="C:plasma membrane"/>
    <property type="evidence" value="ECO:0007669"/>
    <property type="project" value="TreeGrafter"/>
</dbReference>
<dbReference type="Gene3D" id="2.40.30.170">
    <property type="match status" value="1"/>
</dbReference>
<evidence type="ECO:0000259" key="6">
    <source>
        <dbReference type="Pfam" id="PF25917"/>
    </source>
</evidence>
<evidence type="ECO:0000259" key="5">
    <source>
        <dbReference type="Pfam" id="PF25876"/>
    </source>
</evidence>
<dbReference type="NCBIfam" id="TIGR01730">
    <property type="entry name" value="RND_mfp"/>
    <property type="match status" value="1"/>
</dbReference>
<dbReference type="Gene3D" id="2.40.420.20">
    <property type="match status" value="1"/>
</dbReference>
<evidence type="ECO:0000256" key="3">
    <source>
        <dbReference type="SAM" id="Coils"/>
    </source>
</evidence>
<feature type="domain" description="Multidrug resistance protein MdtA-like C-terminal permuted SH3" evidence="8">
    <location>
        <begin position="312"/>
        <end position="372"/>
    </location>
</feature>
<dbReference type="Pfam" id="PF25944">
    <property type="entry name" value="Beta-barrel_RND"/>
    <property type="match status" value="1"/>
</dbReference>
<dbReference type="InterPro" id="IPR058624">
    <property type="entry name" value="MdtA-like_HH"/>
</dbReference>